<evidence type="ECO:0000256" key="5">
    <source>
        <dbReference type="ARBA" id="ARBA00023049"/>
    </source>
</evidence>
<dbReference type="SMART" id="SM00232">
    <property type="entry name" value="JAB_MPN"/>
    <property type="match status" value="1"/>
</dbReference>
<keyword evidence="3" id="KW-0378">Hydrolase</keyword>
<keyword evidence="5" id="KW-0482">Metalloprotease</keyword>
<reference evidence="7 8" key="1">
    <citation type="submission" date="2016-10" db="EMBL/GenBank/DDBJ databases">
        <authorList>
            <person name="de Groot N.N."/>
        </authorList>
    </citation>
    <scope>NUCLEOTIDE SEQUENCE [LARGE SCALE GENOMIC DNA]</scope>
    <source>
        <strain evidence="7 8">IBRC-M 10780</strain>
    </source>
</reference>
<dbReference type="EMBL" id="FOHE01000026">
    <property type="protein sequence ID" value="SET76899.1"/>
    <property type="molecule type" value="Genomic_DNA"/>
</dbReference>
<dbReference type="SUPFAM" id="SSF102712">
    <property type="entry name" value="JAB1/MPN domain"/>
    <property type="match status" value="1"/>
</dbReference>
<evidence type="ECO:0000313" key="7">
    <source>
        <dbReference type="EMBL" id="SET76899.1"/>
    </source>
</evidence>
<protein>
    <submittedName>
        <fullName evidence="7">Proteasome lid subunit RPN8/RPN11, contains Jab1/MPN metalloenzyme (JAMM) motif</fullName>
    </submittedName>
</protein>
<dbReference type="GO" id="GO:0008270">
    <property type="term" value="F:zinc ion binding"/>
    <property type="evidence" value="ECO:0007669"/>
    <property type="project" value="TreeGrafter"/>
</dbReference>
<evidence type="ECO:0000259" key="6">
    <source>
        <dbReference type="PROSITE" id="PS50249"/>
    </source>
</evidence>
<dbReference type="InterPro" id="IPR028090">
    <property type="entry name" value="JAB_dom_prok"/>
</dbReference>
<evidence type="ECO:0000313" key="8">
    <source>
        <dbReference type="Proteomes" id="UP000198618"/>
    </source>
</evidence>
<dbReference type="InterPro" id="IPR000555">
    <property type="entry name" value="JAMM/MPN+_dom"/>
</dbReference>
<dbReference type="STRING" id="930131.SAMN05216389_12632"/>
<evidence type="ECO:0000256" key="4">
    <source>
        <dbReference type="ARBA" id="ARBA00022833"/>
    </source>
</evidence>
<dbReference type="Proteomes" id="UP000198618">
    <property type="component" value="Unassembled WGS sequence"/>
</dbReference>
<dbReference type="Gene3D" id="3.40.140.10">
    <property type="entry name" value="Cytidine Deaminase, domain 2"/>
    <property type="match status" value="1"/>
</dbReference>
<proteinExistence type="predicted"/>
<evidence type="ECO:0000256" key="2">
    <source>
        <dbReference type="ARBA" id="ARBA00022723"/>
    </source>
</evidence>
<keyword evidence="1" id="KW-0645">Protease</keyword>
<dbReference type="RefSeq" id="WP_170840849.1">
    <property type="nucleotide sequence ID" value="NZ_FOHE01000026.1"/>
</dbReference>
<evidence type="ECO:0000256" key="3">
    <source>
        <dbReference type="ARBA" id="ARBA00022801"/>
    </source>
</evidence>
<dbReference type="GO" id="GO:0000502">
    <property type="term" value="C:proteasome complex"/>
    <property type="evidence" value="ECO:0007669"/>
    <property type="project" value="UniProtKB-KW"/>
</dbReference>
<name>A0A1I0H061_9BACI</name>
<dbReference type="AlphaFoldDB" id="A0A1I0H061"/>
<dbReference type="PROSITE" id="PS50249">
    <property type="entry name" value="MPN"/>
    <property type="match status" value="1"/>
</dbReference>
<keyword evidence="4" id="KW-0862">Zinc</keyword>
<keyword evidence="2" id="KW-0479">Metal-binding</keyword>
<sequence>MGKIVNTVKIPREIFVMVIKHCQEALPNEACGFLSGKVNETVSSIWRMKNEANSRHQFLVSRANVKETLRKVEAKKEQVIALYHSHPTAPPIPSTDDLRYHPDEEVNMLILSLMHDNLTYKCYAVHYDNYTEVPIQFV</sequence>
<feature type="domain" description="MPN" evidence="6">
    <location>
        <begin position="7"/>
        <end position="129"/>
    </location>
</feature>
<dbReference type="PANTHER" id="PTHR34858:SF1">
    <property type="entry name" value="CYSO-CYSTEINE PEPTIDASE"/>
    <property type="match status" value="1"/>
</dbReference>
<organism evidence="7 8">
    <name type="scientific">Oceanobacillus limi</name>
    <dbReference type="NCBI Taxonomy" id="930131"/>
    <lineage>
        <taxon>Bacteria</taxon>
        <taxon>Bacillati</taxon>
        <taxon>Bacillota</taxon>
        <taxon>Bacilli</taxon>
        <taxon>Bacillales</taxon>
        <taxon>Bacillaceae</taxon>
        <taxon>Oceanobacillus</taxon>
    </lineage>
</organism>
<evidence type="ECO:0000256" key="1">
    <source>
        <dbReference type="ARBA" id="ARBA00022670"/>
    </source>
</evidence>
<dbReference type="CDD" id="cd08070">
    <property type="entry name" value="MPN_like"/>
    <property type="match status" value="1"/>
</dbReference>
<dbReference type="InterPro" id="IPR051929">
    <property type="entry name" value="VirAsm_ModProt"/>
</dbReference>
<dbReference type="GO" id="GO:0008235">
    <property type="term" value="F:metalloexopeptidase activity"/>
    <property type="evidence" value="ECO:0007669"/>
    <property type="project" value="TreeGrafter"/>
</dbReference>
<accession>A0A1I0H061</accession>
<dbReference type="GO" id="GO:0006508">
    <property type="term" value="P:proteolysis"/>
    <property type="evidence" value="ECO:0007669"/>
    <property type="project" value="UniProtKB-KW"/>
</dbReference>
<keyword evidence="7" id="KW-0647">Proteasome</keyword>
<keyword evidence="8" id="KW-1185">Reference proteome</keyword>
<dbReference type="Pfam" id="PF14464">
    <property type="entry name" value="Prok-JAB"/>
    <property type="match status" value="1"/>
</dbReference>
<dbReference type="PANTHER" id="PTHR34858">
    <property type="entry name" value="CYSO-CYSTEINE PEPTIDASE"/>
    <property type="match status" value="1"/>
</dbReference>
<dbReference type="InterPro" id="IPR037518">
    <property type="entry name" value="MPN"/>
</dbReference>
<gene>
    <name evidence="7" type="ORF">SAMN05216389_12632</name>
</gene>